<name>A0A5K7XBT4_9BACT</name>
<evidence type="ECO:0000313" key="2">
    <source>
        <dbReference type="Proteomes" id="UP000326837"/>
    </source>
</evidence>
<reference evidence="2" key="1">
    <citation type="submission" date="2019-10" db="EMBL/GenBank/DDBJ databases">
        <title>Lacipirellula parvula gen. nov., sp. nov., representing a lineage of planctomycetes widespread in freshwater anoxic habitats, and description of the family Lacipirellulaceae.</title>
        <authorList>
            <person name="Dedysh S.N."/>
            <person name="Kulichevskaya I.S."/>
            <person name="Beletsky A.V."/>
            <person name="Rakitin A.L."/>
            <person name="Mardanov A.V."/>
            <person name="Ivanova A.A."/>
            <person name="Saltykova V.X."/>
            <person name="Rijpstra W.I.C."/>
            <person name="Sinninghe Damste J.S."/>
            <person name="Ravin N.V."/>
        </authorList>
    </citation>
    <scope>NUCLEOTIDE SEQUENCE [LARGE SCALE GENOMIC DNA]</scope>
    <source>
        <strain evidence="2">PX69</strain>
    </source>
</reference>
<proteinExistence type="predicted"/>
<accession>A0A5K7XBT4</accession>
<dbReference type="EMBL" id="AP021861">
    <property type="protein sequence ID" value="BBO31753.1"/>
    <property type="molecule type" value="Genomic_DNA"/>
</dbReference>
<gene>
    <name evidence="1" type="ORF">PLANPX_1365</name>
</gene>
<protein>
    <submittedName>
        <fullName evidence="1">Uncharacterized protein</fullName>
    </submittedName>
</protein>
<evidence type="ECO:0000313" key="1">
    <source>
        <dbReference type="EMBL" id="BBO31753.1"/>
    </source>
</evidence>
<sequence>MHPNKHIREALKYAEERGWRVVMSNGHAHCRIYCGFGHHECQMSVWSTPRNPENHAKDIRRIIDACPGAASHES</sequence>
<dbReference type="KEGG" id="lpav:PLANPX_1365"/>
<dbReference type="AlphaFoldDB" id="A0A5K7XBT4"/>
<organism evidence="1 2">
    <name type="scientific">Lacipirellula parvula</name>
    <dbReference type="NCBI Taxonomy" id="2650471"/>
    <lineage>
        <taxon>Bacteria</taxon>
        <taxon>Pseudomonadati</taxon>
        <taxon>Planctomycetota</taxon>
        <taxon>Planctomycetia</taxon>
        <taxon>Pirellulales</taxon>
        <taxon>Lacipirellulaceae</taxon>
        <taxon>Lacipirellula</taxon>
    </lineage>
</organism>
<keyword evidence="2" id="KW-1185">Reference proteome</keyword>
<dbReference type="Proteomes" id="UP000326837">
    <property type="component" value="Chromosome"/>
</dbReference>